<dbReference type="EMBL" id="FZNK01000002">
    <property type="protein sequence ID" value="SNR43881.1"/>
    <property type="molecule type" value="Genomic_DNA"/>
</dbReference>
<evidence type="ECO:0000313" key="2">
    <source>
        <dbReference type="EMBL" id="SNR43881.1"/>
    </source>
</evidence>
<protein>
    <recommendedName>
        <fullName evidence="1">GIY-YIG domain-containing protein</fullName>
    </recommendedName>
</protein>
<feature type="domain" description="GIY-YIG" evidence="1">
    <location>
        <begin position="1"/>
        <end position="54"/>
    </location>
</feature>
<dbReference type="InterPro" id="IPR058782">
    <property type="entry name" value="GIY_YIG_3"/>
</dbReference>
<name>A0A238WBX9_HALEZ</name>
<gene>
    <name evidence="2" type="ORF">SAMN06266787_102134</name>
</gene>
<organism evidence="2 3">
    <name type="scientific">Halorubrum ezzemoulense</name>
    <name type="common">Halorubrum chaoviator</name>
    <dbReference type="NCBI Taxonomy" id="337243"/>
    <lineage>
        <taxon>Archaea</taxon>
        <taxon>Methanobacteriati</taxon>
        <taxon>Methanobacteriota</taxon>
        <taxon>Stenosarchaea group</taxon>
        <taxon>Halobacteria</taxon>
        <taxon>Halobacteriales</taxon>
        <taxon>Haloferacaceae</taxon>
        <taxon>Halorubrum</taxon>
    </lineage>
</organism>
<dbReference type="Proteomes" id="UP000198297">
    <property type="component" value="Unassembled WGS sequence"/>
</dbReference>
<dbReference type="Pfam" id="PF26468">
    <property type="entry name" value="GIY_YIG_3"/>
    <property type="match status" value="1"/>
</dbReference>
<dbReference type="AlphaFoldDB" id="A0A238WBX9"/>
<sequence>MTRRADLDRFYDLLDDLARRVGGPRKLKECTGYMDWPDRGIYFFLAPGETRASTD</sequence>
<dbReference type="RefSeq" id="WP_241988244.1">
    <property type="nucleotide sequence ID" value="NZ_FZNK01000002.1"/>
</dbReference>
<evidence type="ECO:0000313" key="3">
    <source>
        <dbReference type="Proteomes" id="UP000198297"/>
    </source>
</evidence>
<reference evidence="3" key="1">
    <citation type="submission" date="2017-06" db="EMBL/GenBank/DDBJ databases">
        <authorList>
            <person name="Varghese N."/>
            <person name="Submissions S."/>
        </authorList>
    </citation>
    <scope>NUCLEOTIDE SEQUENCE [LARGE SCALE GENOMIC DNA]</scope>
    <source>
        <strain evidence="3">DSM 19316</strain>
    </source>
</reference>
<evidence type="ECO:0000259" key="1">
    <source>
        <dbReference type="Pfam" id="PF26468"/>
    </source>
</evidence>
<proteinExistence type="predicted"/>
<accession>A0A238WBX9</accession>